<protein>
    <submittedName>
        <fullName evidence="1">Uncharacterized protein</fullName>
    </submittedName>
</protein>
<gene>
    <name evidence="1" type="ORF">GLOINDRAFT_89948</name>
</gene>
<name>U9SKN1_RHIID</name>
<evidence type="ECO:0000313" key="1">
    <source>
        <dbReference type="EMBL" id="ERZ95651.1"/>
    </source>
</evidence>
<dbReference type="VEuPathDB" id="FungiDB:RhiirFUN_006015"/>
<dbReference type="AlphaFoldDB" id="U9SKN1"/>
<dbReference type="HOGENOM" id="CLU_1548429_0_0_1"/>
<accession>U9SKN1</accession>
<sequence length="173" mass="19440">MFRTSDDIWWARIFDRLDEFLHNYPKLPKNSVPESSRLQDFFKVPNNDVVDGAPISVSGQILYYKPGGNGIEAAPDDVVRPDIAFVPRPAISAVISRPPSDTCAKLYRQGMPAQRWDFGNITKNSRVPVNDSPGYNAPNLPAFQIIIPISDLFGTHCLLPHLHILQQFLLLQT</sequence>
<dbReference type="EMBL" id="KI301069">
    <property type="protein sequence ID" value="ERZ95651.1"/>
    <property type="molecule type" value="Genomic_DNA"/>
</dbReference>
<proteinExistence type="predicted"/>
<reference evidence="1" key="1">
    <citation type="submission" date="2013-07" db="EMBL/GenBank/DDBJ databases">
        <title>The genome of an arbuscular mycorrhizal fungus provides insights into the evolution of the oldest plant symbiosis.</title>
        <authorList>
            <consortium name="DOE Joint Genome Institute"/>
            <person name="Tisserant E."/>
            <person name="Malbreil M."/>
            <person name="Kuo A."/>
            <person name="Kohler A."/>
            <person name="Symeonidi A."/>
            <person name="Balestrini R."/>
            <person name="Charron P."/>
            <person name="Duensing N."/>
            <person name="Frei-dit-Frey N."/>
            <person name="Gianinazzi-Pearson V."/>
            <person name="Gilbert B."/>
            <person name="Handa Y."/>
            <person name="Hijri M."/>
            <person name="Kaul R."/>
            <person name="Kawaguchi M."/>
            <person name="Krajinski F."/>
            <person name="Lammers P."/>
            <person name="Lapierre D."/>
            <person name="Masclaux F.G."/>
            <person name="Murat C."/>
            <person name="Morin E."/>
            <person name="Ndikumana S."/>
            <person name="Pagni M."/>
            <person name="Petitpierre D."/>
            <person name="Requena N."/>
            <person name="Rosikiewicz P."/>
            <person name="Riley R."/>
            <person name="Saito K."/>
            <person name="San Clemente H."/>
            <person name="Shapiro H."/>
            <person name="van Tuinen D."/>
            <person name="Becard G."/>
            <person name="Bonfante P."/>
            <person name="Paszkowski U."/>
            <person name="Shachar-Hill Y."/>
            <person name="Young J.P."/>
            <person name="Sanders I.R."/>
            <person name="Henrissat B."/>
            <person name="Rensing S.A."/>
            <person name="Grigoriev I.V."/>
            <person name="Corradi N."/>
            <person name="Roux C."/>
            <person name="Martin F."/>
        </authorList>
    </citation>
    <scope>NUCLEOTIDE SEQUENCE</scope>
    <source>
        <strain evidence="1">DAOM 197198</strain>
    </source>
</reference>
<organism evidence="1">
    <name type="scientific">Rhizophagus irregularis (strain DAOM 181602 / DAOM 197198 / MUCL 43194)</name>
    <name type="common">Arbuscular mycorrhizal fungus</name>
    <name type="synonym">Glomus intraradices</name>
    <dbReference type="NCBI Taxonomy" id="747089"/>
    <lineage>
        <taxon>Eukaryota</taxon>
        <taxon>Fungi</taxon>
        <taxon>Fungi incertae sedis</taxon>
        <taxon>Mucoromycota</taxon>
        <taxon>Glomeromycotina</taxon>
        <taxon>Glomeromycetes</taxon>
        <taxon>Glomerales</taxon>
        <taxon>Glomeraceae</taxon>
        <taxon>Rhizophagus</taxon>
    </lineage>
</organism>